<dbReference type="GO" id="GO:0000150">
    <property type="term" value="F:DNA strand exchange activity"/>
    <property type="evidence" value="ECO:0007669"/>
    <property type="project" value="InterPro"/>
</dbReference>
<dbReference type="InterPro" id="IPR048046">
    <property type="entry name" value="Transpos_IS607"/>
</dbReference>
<dbReference type="InterPro" id="IPR006119">
    <property type="entry name" value="Resolv_N"/>
</dbReference>
<dbReference type="InterPro" id="IPR036162">
    <property type="entry name" value="Resolvase-like_N_sf"/>
</dbReference>
<dbReference type="GO" id="GO:0003677">
    <property type="term" value="F:DNA binding"/>
    <property type="evidence" value="ECO:0007669"/>
    <property type="project" value="InterPro"/>
</dbReference>
<dbReference type="NCBIfam" id="NF033518">
    <property type="entry name" value="transpos_IS607"/>
    <property type="match status" value="1"/>
</dbReference>
<gene>
    <name evidence="2" type="ORF">DWQ56_21475</name>
</gene>
<comment type="caution">
    <text evidence="2">The sequence shown here is derived from an EMBL/GenBank/DDBJ whole genome shotgun (WGS) entry which is preliminary data.</text>
</comment>
<name>A0A3E0M0Z0_MICAE</name>
<dbReference type="Gene3D" id="3.40.50.1390">
    <property type="entry name" value="Resolvase, N-terminal catalytic domain"/>
    <property type="match status" value="1"/>
</dbReference>
<organism evidence="2 3">
    <name type="scientific">Microcystis aeruginosa DA14</name>
    <dbReference type="NCBI Taxonomy" id="1987506"/>
    <lineage>
        <taxon>Bacteria</taxon>
        <taxon>Bacillati</taxon>
        <taxon>Cyanobacteriota</taxon>
        <taxon>Cyanophyceae</taxon>
        <taxon>Oscillatoriophycideae</taxon>
        <taxon>Chroococcales</taxon>
        <taxon>Microcystaceae</taxon>
        <taxon>Microcystis</taxon>
    </lineage>
</organism>
<dbReference type="Proteomes" id="UP000256301">
    <property type="component" value="Unassembled WGS sequence"/>
</dbReference>
<reference evidence="2 3" key="1">
    <citation type="submission" date="2017-08" db="EMBL/GenBank/DDBJ databases">
        <title>Functional genomic and metabolic studies of the symbiotic interactions of six Microcystis-dominated communities.</title>
        <authorList>
            <person name="Li Q."/>
            <person name="Lin F."/>
        </authorList>
    </citation>
    <scope>NUCLEOTIDE SEQUENCE [LARGE SCALE GENOMIC DNA]</scope>
    <source>
        <strain evidence="2">DA14</strain>
    </source>
</reference>
<sequence>MKLSDYAKKKGISYDTAWRMWNRGQLQGERLPTGTIIIFEDDRSCGENKVAIYGRVSSSENQSNLETQAKRLEAYCIAKGYQIVRVVKEVGSGVNAHRKLLLKLLEQTDYNLIVVEQKARLSRVGFNYLKVLLTQTNRDLEVVNLAEERKDDLRQDFLSIITSFCARLYSLRRRNRKTECLIKCLEENDEISSKTSN</sequence>
<dbReference type="AlphaFoldDB" id="A0A3E0M0Z0"/>
<dbReference type="InterPro" id="IPR051491">
    <property type="entry name" value="Recombinase/Transposase-rel"/>
</dbReference>
<dbReference type="EMBL" id="QQWE01000008">
    <property type="protein sequence ID" value="REJ53431.1"/>
    <property type="molecule type" value="Genomic_DNA"/>
</dbReference>
<dbReference type="PANTHER" id="PTHR36172:SF1">
    <property type="entry name" value="RESOLVASE-RELATED"/>
    <property type="match status" value="1"/>
</dbReference>
<protein>
    <submittedName>
        <fullName evidence="2">IS607 family transposase</fullName>
    </submittedName>
</protein>
<dbReference type="Pfam" id="PF00239">
    <property type="entry name" value="Resolvase"/>
    <property type="match status" value="1"/>
</dbReference>
<evidence type="ECO:0000313" key="3">
    <source>
        <dbReference type="Proteomes" id="UP000256301"/>
    </source>
</evidence>
<dbReference type="PANTHER" id="PTHR36172">
    <property type="match status" value="1"/>
</dbReference>
<dbReference type="SMART" id="SM00857">
    <property type="entry name" value="Resolvase"/>
    <property type="match status" value="1"/>
</dbReference>
<evidence type="ECO:0000259" key="1">
    <source>
        <dbReference type="PROSITE" id="PS51736"/>
    </source>
</evidence>
<evidence type="ECO:0000313" key="2">
    <source>
        <dbReference type="EMBL" id="REJ53431.1"/>
    </source>
</evidence>
<dbReference type="Gene3D" id="1.10.287.2170">
    <property type="match status" value="1"/>
</dbReference>
<dbReference type="SUPFAM" id="SSF53041">
    <property type="entry name" value="Resolvase-like"/>
    <property type="match status" value="1"/>
</dbReference>
<accession>A0A3E0M0Z0</accession>
<feature type="domain" description="Resolvase/invertase-type recombinase catalytic" evidence="1">
    <location>
        <begin position="49"/>
        <end position="197"/>
    </location>
</feature>
<proteinExistence type="predicted"/>
<dbReference type="PROSITE" id="PS51736">
    <property type="entry name" value="RECOMBINASES_3"/>
    <property type="match status" value="1"/>
</dbReference>